<keyword evidence="3" id="KW-0808">Transferase</keyword>
<dbReference type="GO" id="GO:0032259">
    <property type="term" value="P:methylation"/>
    <property type="evidence" value="ECO:0007669"/>
    <property type="project" value="UniProtKB-KW"/>
</dbReference>
<dbReference type="Gene3D" id="3.40.50.150">
    <property type="entry name" value="Vaccinia Virus protein VP39"/>
    <property type="match status" value="1"/>
</dbReference>
<dbReference type="STRING" id="101091.A0A1C7NMA9"/>
<dbReference type="SUPFAM" id="SSF53335">
    <property type="entry name" value="S-adenosyl-L-methionine-dependent methyltransferases"/>
    <property type="match status" value="1"/>
</dbReference>
<feature type="region of interest" description="Disordered" evidence="1">
    <location>
        <begin position="53"/>
        <end position="88"/>
    </location>
</feature>
<dbReference type="AlphaFoldDB" id="A0A1C7NMA9"/>
<proteinExistence type="predicted"/>
<dbReference type="EMBL" id="LUGH01000057">
    <property type="protein sequence ID" value="OBZ90252.1"/>
    <property type="molecule type" value="Genomic_DNA"/>
</dbReference>
<evidence type="ECO:0000259" key="2">
    <source>
        <dbReference type="Pfam" id="PF13649"/>
    </source>
</evidence>
<dbReference type="PANTHER" id="PTHR43591">
    <property type="entry name" value="METHYLTRANSFERASE"/>
    <property type="match status" value="1"/>
</dbReference>
<organism evidence="3 4">
    <name type="scientific">Choanephora cucurbitarum</name>
    <dbReference type="NCBI Taxonomy" id="101091"/>
    <lineage>
        <taxon>Eukaryota</taxon>
        <taxon>Fungi</taxon>
        <taxon>Fungi incertae sedis</taxon>
        <taxon>Mucoromycota</taxon>
        <taxon>Mucoromycotina</taxon>
        <taxon>Mucoromycetes</taxon>
        <taxon>Mucorales</taxon>
        <taxon>Mucorineae</taxon>
        <taxon>Choanephoraceae</taxon>
        <taxon>Choanephoroideae</taxon>
        <taxon>Choanephora</taxon>
    </lineage>
</organism>
<feature type="compositionally biased region" description="Polar residues" evidence="1">
    <location>
        <begin position="54"/>
        <end position="67"/>
    </location>
</feature>
<dbReference type="Proteomes" id="UP000093000">
    <property type="component" value="Unassembled WGS sequence"/>
</dbReference>
<gene>
    <name evidence="3" type="primary">menG_10</name>
    <name evidence="3" type="ORF">A0J61_01716</name>
</gene>
<dbReference type="OrthoDB" id="2013972at2759"/>
<dbReference type="InParanoid" id="A0A1C7NMA9"/>
<sequence length="381" mass="43867">MGNQPSKSEFLHDYNEKRTRSSLHKISMSFDDTNGTLFKKRSSVFVSPAKHPFSNDSTSLLPPNRSMSDIVDDPLKPPYSAPNSSKKKLSNALSANDLKIEKPFLSPPRPVCLIYGAEKERDRQTRQHYLLKQVLKGNVHVQLDDPRRILDSACGVGLWTLEVAHDYPKCQVVGIDVVPPSQKEGWSLSTKSDNSNFQFQYGDILQPPLAFPDHHFDFVYQRDVASLLPVTAWSHLMAEFFRVIKPGGQIQLVEYDMLFKHPGPVLSQMNDWYRLAASLIGVEPDYSAHIAHYLEEAGFVDIQLQVVKIAIGEWPENELDRQYGFLYKEQMKTLFKCMKRWWCEEIDLTEDRYDRACTEALEEFEKFKSTAEWKIFTARKP</sequence>
<feature type="domain" description="Methyltransferase" evidence="2">
    <location>
        <begin position="149"/>
        <end position="248"/>
    </location>
</feature>
<evidence type="ECO:0000313" key="3">
    <source>
        <dbReference type="EMBL" id="OBZ90252.1"/>
    </source>
</evidence>
<reference evidence="3 4" key="1">
    <citation type="submission" date="2016-03" db="EMBL/GenBank/DDBJ databases">
        <title>Choanephora cucurbitarum.</title>
        <authorList>
            <person name="Min B."/>
            <person name="Park H."/>
            <person name="Park J.-H."/>
            <person name="Shin H.-D."/>
            <person name="Choi I.-G."/>
        </authorList>
    </citation>
    <scope>NUCLEOTIDE SEQUENCE [LARGE SCALE GENOMIC DNA]</scope>
    <source>
        <strain evidence="3 4">KUS-F28377</strain>
    </source>
</reference>
<keyword evidence="3" id="KW-0489">Methyltransferase</keyword>
<evidence type="ECO:0000313" key="4">
    <source>
        <dbReference type="Proteomes" id="UP000093000"/>
    </source>
</evidence>
<comment type="caution">
    <text evidence="3">The sequence shown here is derived from an EMBL/GenBank/DDBJ whole genome shotgun (WGS) entry which is preliminary data.</text>
</comment>
<evidence type="ECO:0000256" key="1">
    <source>
        <dbReference type="SAM" id="MobiDB-lite"/>
    </source>
</evidence>
<dbReference type="CDD" id="cd02440">
    <property type="entry name" value="AdoMet_MTases"/>
    <property type="match status" value="1"/>
</dbReference>
<keyword evidence="4" id="KW-1185">Reference proteome</keyword>
<dbReference type="InterPro" id="IPR041698">
    <property type="entry name" value="Methyltransf_25"/>
</dbReference>
<dbReference type="GO" id="GO:0008168">
    <property type="term" value="F:methyltransferase activity"/>
    <property type="evidence" value="ECO:0007669"/>
    <property type="project" value="UniProtKB-KW"/>
</dbReference>
<protein>
    <submittedName>
        <fullName evidence="3">Demethylmenaquinone methyltransferase</fullName>
    </submittedName>
</protein>
<dbReference type="FunCoup" id="A0A1C7NMA9">
    <property type="interactions" value="432"/>
</dbReference>
<accession>A0A1C7NMA9</accession>
<name>A0A1C7NMA9_9FUNG</name>
<dbReference type="Pfam" id="PF13649">
    <property type="entry name" value="Methyltransf_25"/>
    <property type="match status" value="1"/>
</dbReference>
<dbReference type="InterPro" id="IPR029063">
    <property type="entry name" value="SAM-dependent_MTases_sf"/>
</dbReference>
<dbReference type="PANTHER" id="PTHR43591:SF24">
    <property type="entry name" value="2-METHOXY-6-POLYPRENYL-1,4-BENZOQUINOL METHYLASE, MITOCHONDRIAL"/>
    <property type="match status" value="1"/>
</dbReference>